<name>A0ABV8SYT3_9GAMM</name>
<feature type="signal peptide" evidence="1">
    <location>
        <begin position="1"/>
        <end position="18"/>
    </location>
</feature>
<feature type="chain" id="PRO_5045652748" evidence="1">
    <location>
        <begin position="19"/>
        <end position="156"/>
    </location>
</feature>
<protein>
    <submittedName>
        <fullName evidence="3">Lipocalin-like domain-containing protein</fullName>
    </submittedName>
</protein>
<dbReference type="InterPro" id="IPR024311">
    <property type="entry name" value="Lipocalin-like"/>
</dbReference>
<keyword evidence="4" id="KW-1185">Reference proteome</keyword>
<dbReference type="Proteomes" id="UP001595904">
    <property type="component" value="Unassembled WGS sequence"/>
</dbReference>
<dbReference type="RefSeq" id="WP_380601371.1">
    <property type="nucleotide sequence ID" value="NZ_JBHSDU010000014.1"/>
</dbReference>
<evidence type="ECO:0000313" key="3">
    <source>
        <dbReference type="EMBL" id="MFC4312197.1"/>
    </source>
</evidence>
<feature type="domain" description="Lipocalin-like" evidence="2">
    <location>
        <begin position="23"/>
        <end position="154"/>
    </location>
</feature>
<sequence>MSRLVVWLAAAMATQVQADTLAGVWRFQKEINTTLNGAPVDIPGPAYEGLLIYTTDGYVSVNLMPKGRAWRVDSAMLSELRQTVGEGSSTGYAGRYEVDVATGTVTHIPSVSLDPADEGRRLARSYVLEGDTLKLSGKWTHEGRELVFTAVWRRER</sequence>
<comment type="caution">
    <text evidence="3">The sequence shown here is derived from an EMBL/GenBank/DDBJ whole genome shotgun (WGS) entry which is preliminary data.</text>
</comment>
<dbReference type="Pfam" id="PF13924">
    <property type="entry name" value="Lipocalin_5"/>
    <property type="match status" value="1"/>
</dbReference>
<evidence type="ECO:0000313" key="4">
    <source>
        <dbReference type="Proteomes" id="UP001595904"/>
    </source>
</evidence>
<evidence type="ECO:0000259" key="2">
    <source>
        <dbReference type="Pfam" id="PF13924"/>
    </source>
</evidence>
<dbReference type="EMBL" id="JBHSDU010000014">
    <property type="protein sequence ID" value="MFC4312197.1"/>
    <property type="molecule type" value="Genomic_DNA"/>
</dbReference>
<reference evidence="4" key="1">
    <citation type="journal article" date="2019" name="Int. J. Syst. Evol. Microbiol.">
        <title>The Global Catalogue of Microorganisms (GCM) 10K type strain sequencing project: providing services to taxonomists for standard genome sequencing and annotation.</title>
        <authorList>
            <consortium name="The Broad Institute Genomics Platform"/>
            <consortium name="The Broad Institute Genome Sequencing Center for Infectious Disease"/>
            <person name="Wu L."/>
            <person name="Ma J."/>
        </authorList>
    </citation>
    <scope>NUCLEOTIDE SEQUENCE [LARGE SCALE GENOMIC DNA]</scope>
    <source>
        <strain evidence="4">CGMCC 1.10759</strain>
    </source>
</reference>
<accession>A0ABV8SYT3</accession>
<organism evidence="3 4">
    <name type="scientific">Steroidobacter flavus</name>
    <dbReference type="NCBI Taxonomy" id="1842136"/>
    <lineage>
        <taxon>Bacteria</taxon>
        <taxon>Pseudomonadati</taxon>
        <taxon>Pseudomonadota</taxon>
        <taxon>Gammaproteobacteria</taxon>
        <taxon>Steroidobacterales</taxon>
        <taxon>Steroidobacteraceae</taxon>
        <taxon>Steroidobacter</taxon>
    </lineage>
</organism>
<gene>
    <name evidence="3" type="ORF">ACFPN2_24155</name>
</gene>
<evidence type="ECO:0000256" key="1">
    <source>
        <dbReference type="SAM" id="SignalP"/>
    </source>
</evidence>
<keyword evidence="1" id="KW-0732">Signal</keyword>
<proteinExistence type="predicted"/>